<evidence type="ECO:0000256" key="3">
    <source>
        <dbReference type="ARBA" id="ARBA00004613"/>
    </source>
</evidence>
<gene>
    <name evidence="8" type="ORF">K8N75_13855</name>
</gene>
<comment type="caution">
    <text evidence="8">The sequence shown here is derived from an EMBL/GenBank/DDBJ whole genome shotgun (WGS) entry which is preliminary data.</text>
</comment>
<keyword evidence="4" id="KW-0964">Secreted</keyword>
<dbReference type="AlphaFoldDB" id="A0A8T5UTT7"/>
<evidence type="ECO:0000256" key="5">
    <source>
        <dbReference type="ARBA" id="ARBA00022729"/>
    </source>
</evidence>
<keyword evidence="9" id="KW-1185">Reference proteome</keyword>
<evidence type="ECO:0008006" key="10">
    <source>
        <dbReference type="Google" id="ProtNLM"/>
    </source>
</evidence>
<comment type="subcellular location">
    <subcellularLocation>
        <location evidence="1">Cell envelope</location>
    </subcellularLocation>
    <subcellularLocation>
        <location evidence="2">Cell outer membrane</location>
    </subcellularLocation>
    <subcellularLocation>
        <location evidence="3">Secreted</location>
    </subcellularLocation>
</comment>
<dbReference type="SMART" id="SM00710">
    <property type="entry name" value="PbH1"/>
    <property type="match status" value="3"/>
</dbReference>
<dbReference type="InterPro" id="IPR003368">
    <property type="entry name" value="POMP_repeat"/>
</dbReference>
<organism evidence="8 9">
    <name type="scientific">Methanobacterium spitsbergense</name>
    <dbReference type="NCBI Taxonomy" id="2874285"/>
    <lineage>
        <taxon>Archaea</taxon>
        <taxon>Methanobacteriati</taxon>
        <taxon>Methanobacteriota</taxon>
        <taxon>Methanomada group</taxon>
        <taxon>Methanobacteria</taxon>
        <taxon>Methanobacteriales</taxon>
        <taxon>Methanobacteriaceae</taxon>
        <taxon>Methanobacterium</taxon>
    </lineage>
</organism>
<evidence type="ECO:0000313" key="9">
    <source>
        <dbReference type="Proteomes" id="UP000825933"/>
    </source>
</evidence>
<dbReference type="PANTHER" id="PTHR11319">
    <property type="entry name" value="G PROTEIN-COUPLED RECEPTOR-RELATED"/>
    <property type="match status" value="1"/>
</dbReference>
<dbReference type="GO" id="GO:0005576">
    <property type="term" value="C:extracellular region"/>
    <property type="evidence" value="ECO:0007669"/>
    <property type="project" value="UniProtKB-SubCell"/>
</dbReference>
<proteinExistence type="predicted"/>
<dbReference type="EMBL" id="JAIOUQ010000017">
    <property type="protein sequence ID" value="MBZ2167124.1"/>
    <property type="molecule type" value="Genomic_DNA"/>
</dbReference>
<keyword evidence="5" id="KW-0732">Signal</keyword>
<dbReference type="InterPro" id="IPR006626">
    <property type="entry name" value="PbH1"/>
</dbReference>
<evidence type="ECO:0000313" key="8">
    <source>
        <dbReference type="EMBL" id="MBZ2167124.1"/>
    </source>
</evidence>
<dbReference type="SUPFAM" id="SSF51126">
    <property type="entry name" value="Pectin lyase-like"/>
    <property type="match status" value="1"/>
</dbReference>
<dbReference type="Pfam" id="PF02415">
    <property type="entry name" value="Chlam_PMP"/>
    <property type="match status" value="2"/>
</dbReference>
<evidence type="ECO:0000256" key="1">
    <source>
        <dbReference type="ARBA" id="ARBA00004196"/>
    </source>
</evidence>
<keyword evidence="7" id="KW-0998">Cell outer membrane</keyword>
<name>A0A8T5UTT7_9EURY</name>
<evidence type="ECO:0000256" key="6">
    <source>
        <dbReference type="ARBA" id="ARBA00023136"/>
    </source>
</evidence>
<dbReference type="RefSeq" id="WP_223792653.1">
    <property type="nucleotide sequence ID" value="NZ_JAIOUQ010000017.1"/>
</dbReference>
<accession>A0A8T5UTT7</accession>
<dbReference type="PANTHER" id="PTHR11319:SF35">
    <property type="entry name" value="OUTER MEMBRANE PROTEIN PMPC-RELATED"/>
    <property type="match status" value="1"/>
</dbReference>
<dbReference type="InterPro" id="IPR012334">
    <property type="entry name" value="Pectin_lyas_fold"/>
</dbReference>
<sequence>MKDFKMPLFLVVLMIMGSVPGIYAISVAPNDNNVSVGGVNVDPVGAKTIYVAKNGTDRNDGLTPERPKRNIEIALGVANPGDTIRVGPGTYYNNLQINKNITLIGDNQNNTIIDGQQAYPCIIIQSADGHIYTRSVAVTIINFTLKNGITPKNWGGGGIRNDGQSVTLENSTITNCASQSYGGGISTDFGTMTISRAIIENNSASTDGGGIYIEGGSLTIEDSNITNNTSRQCDNDLGTGGGIGNHGFLTIEDSTIKNNTAGLGGGIYNTGTLYVYGSTITTNWAPIGGGGILTAYFRGPVVYIDDLTIIHYNFPNDFEGPSFIPS</sequence>
<dbReference type="Proteomes" id="UP000825933">
    <property type="component" value="Unassembled WGS sequence"/>
</dbReference>
<keyword evidence="6" id="KW-0472">Membrane</keyword>
<evidence type="ECO:0000256" key="4">
    <source>
        <dbReference type="ARBA" id="ARBA00022525"/>
    </source>
</evidence>
<protein>
    <recommendedName>
        <fullName evidence="10">DUF1565 domain-containing protein</fullName>
    </recommendedName>
</protein>
<dbReference type="Gene3D" id="2.160.20.10">
    <property type="entry name" value="Single-stranded right-handed beta-helix, Pectin lyase-like"/>
    <property type="match status" value="1"/>
</dbReference>
<evidence type="ECO:0000256" key="2">
    <source>
        <dbReference type="ARBA" id="ARBA00004442"/>
    </source>
</evidence>
<reference evidence="9" key="1">
    <citation type="journal article" date="2022" name="Microbiol. Resour. Announc.">
        <title>Draft Genome Sequence of a Methanogenic Archaeon from West Spitsbergen Permafrost.</title>
        <authorList>
            <person name="Trubitsyn V."/>
            <person name="Rivkina E."/>
            <person name="Shcherbakova V."/>
        </authorList>
    </citation>
    <scope>NUCLEOTIDE SEQUENCE [LARGE SCALE GENOMIC DNA]</scope>
    <source>
        <strain evidence="9">VT</strain>
    </source>
</reference>
<evidence type="ECO:0000256" key="7">
    <source>
        <dbReference type="ARBA" id="ARBA00023237"/>
    </source>
</evidence>
<dbReference type="InterPro" id="IPR011050">
    <property type="entry name" value="Pectin_lyase_fold/virulence"/>
</dbReference>